<gene>
    <name evidence="1" type="ORF">CFC21_056527</name>
</gene>
<dbReference type="EMBL" id="CM022221">
    <property type="protein sequence ID" value="KAF7047625.1"/>
    <property type="molecule type" value="Genomic_DNA"/>
</dbReference>
<dbReference type="Proteomes" id="UP000815260">
    <property type="component" value="Chromosome 4B"/>
</dbReference>
<reference evidence="1" key="2">
    <citation type="submission" date="2020-03" db="EMBL/GenBank/DDBJ databases">
        <title>The second near-complete assembly of the hexaploid bread wheat (Triticum aestivum) genome.</title>
        <authorList>
            <person name="Zimin A.V."/>
            <person name="Puiu D."/>
            <person name="Shumante A."/>
            <person name="Alonge M."/>
            <person name="Salzberg S.L."/>
        </authorList>
    </citation>
    <scope>NUCLEOTIDE SEQUENCE</scope>
    <source>
        <tissue evidence="1">Leaf</tissue>
    </source>
</reference>
<name>A0A9R1GJ44_WHEAT</name>
<organism evidence="1">
    <name type="scientific">Triticum aestivum</name>
    <name type="common">Wheat</name>
    <dbReference type="NCBI Taxonomy" id="4565"/>
    <lineage>
        <taxon>Eukaryota</taxon>
        <taxon>Viridiplantae</taxon>
        <taxon>Streptophyta</taxon>
        <taxon>Embryophyta</taxon>
        <taxon>Tracheophyta</taxon>
        <taxon>Spermatophyta</taxon>
        <taxon>Magnoliopsida</taxon>
        <taxon>Liliopsida</taxon>
        <taxon>Poales</taxon>
        <taxon>Poaceae</taxon>
        <taxon>BOP clade</taxon>
        <taxon>Pooideae</taxon>
        <taxon>Triticodae</taxon>
        <taxon>Triticeae</taxon>
        <taxon>Triticinae</taxon>
        <taxon>Triticum</taxon>
    </lineage>
</organism>
<sequence length="84" mass="8776">MANTSDSPNSTYCGTIHHRLIGSAALGSSTRPASLATPSRLASTSAATTMATRARTSPVPILCSMVMPEDRRVNRRAAGTKSRS</sequence>
<dbReference type="AlphaFoldDB" id="A0A9R1GJ44"/>
<protein>
    <submittedName>
        <fullName evidence="1">Uncharacterized protein</fullName>
    </submittedName>
</protein>
<comment type="caution">
    <text evidence="1">The sequence shown here is derived from an EMBL/GenBank/DDBJ whole genome shotgun (WGS) entry which is preliminary data.</text>
</comment>
<proteinExistence type="predicted"/>
<reference evidence="1" key="1">
    <citation type="journal article" date="2017" name="Gigascience">
        <title>The first near-complete assembly of the hexaploid bread wheat genome, Triticum aestivum.</title>
        <authorList>
            <person name="Zimin A.V."/>
            <person name="Puiu D."/>
            <person name="Hall R."/>
            <person name="Kingan S."/>
            <person name="Clavijo B.J."/>
            <person name="Salzberg S.L."/>
        </authorList>
    </citation>
    <scope>NUCLEOTIDE SEQUENCE</scope>
    <source>
        <tissue evidence="1">Leaf</tissue>
    </source>
</reference>
<accession>A0A9R1GJ44</accession>
<evidence type="ECO:0000313" key="1">
    <source>
        <dbReference type="EMBL" id="KAF7047625.1"/>
    </source>
</evidence>